<feature type="transmembrane region" description="Helical" evidence="2">
    <location>
        <begin position="504"/>
        <end position="522"/>
    </location>
</feature>
<evidence type="ECO:0000313" key="6">
    <source>
        <dbReference type="Proteomes" id="UP000178127"/>
    </source>
</evidence>
<evidence type="ECO:0000259" key="4">
    <source>
        <dbReference type="PROSITE" id="PS50234"/>
    </source>
</evidence>
<feature type="region of interest" description="Disordered" evidence="1">
    <location>
        <begin position="353"/>
        <end position="420"/>
    </location>
</feature>
<dbReference type="PROSITE" id="PS50234">
    <property type="entry name" value="VWFA"/>
    <property type="match status" value="1"/>
</dbReference>
<feature type="chain" id="PRO_5009514963" description="VWFA domain-containing protein" evidence="3">
    <location>
        <begin position="27"/>
        <end position="557"/>
    </location>
</feature>
<evidence type="ECO:0000256" key="1">
    <source>
        <dbReference type="SAM" id="MobiDB-lite"/>
    </source>
</evidence>
<dbReference type="AlphaFoldDB" id="A0A1F4VCE0"/>
<evidence type="ECO:0000256" key="3">
    <source>
        <dbReference type="SAM" id="SignalP"/>
    </source>
</evidence>
<dbReference type="Proteomes" id="UP000178127">
    <property type="component" value="Unassembled WGS sequence"/>
</dbReference>
<dbReference type="EMBL" id="MEVD01000003">
    <property type="protein sequence ID" value="OGC54373.1"/>
    <property type="molecule type" value="Genomic_DNA"/>
</dbReference>
<name>A0A1F4VCE0_UNCKA</name>
<keyword evidence="2" id="KW-1133">Transmembrane helix</keyword>
<feature type="compositionally biased region" description="Low complexity" evidence="1">
    <location>
        <begin position="393"/>
        <end position="406"/>
    </location>
</feature>
<feature type="transmembrane region" description="Helical" evidence="2">
    <location>
        <begin position="528"/>
        <end position="545"/>
    </location>
</feature>
<dbReference type="SUPFAM" id="SSF53300">
    <property type="entry name" value="vWA-like"/>
    <property type="match status" value="1"/>
</dbReference>
<keyword evidence="2" id="KW-0472">Membrane</keyword>
<dbReference type="CDD" id="cd00198">
    <property type="entry name" value="vWFA"/>
    <property type="match status" value="1"/>
</dbReference>
<dbReference type="STRING" id="1802620.A3D91_00555"/>
<dbReference type="Pfam" id="PF00092">
    <property type="entry name" value="VWA"/>
    <property type="match status" value="1"/>
</dbReference>
<organism evidence="5 6">
    <name type="scientific">candidate division WWE3 bacterium RIFCSPHIGHO2_02_FULL_38_14</name>
    <dbReference type="NCBI Taxonomy" id="1802620"/>
    <lineage>
        <taxon>Bacteria</taxon>
        <taxon>Katanobacteria</taxon>
    </lineage>
</organism>
<dbReference type="SMART" id="SM00327">
    <property type="entry name" value="VWA"/>
    <property type="match status" value="1"/>
</dbReference>
<keyword evidence="2" id="KW-0812">Transmembrane</keyword>
<accession>A0A1F4VCE0</accession>
<comment type="caution">
    <text evidence="5">The sequence shown here is derived from an EMBL/GenBank/DDBJ whole genome shotgun (WGS) entry which is preliminary data.</text>
</comment>
<gene>
    <name evidence="5" type="ORF">A3D91_00555</name>
</gene>
<evidence type="ECO:0000256" key="2">
    <source>
        <dbReference type="SAM" id="Phobius"/>
    </source>
</evidence>
<feature type="domain" description="VWFA" evidence="4">
    <location>
        <begin position="70"/>
        <end position="256"/>
    </location>
</feature>
<dbReference type="InterPro" id="IPR002035">
    <property type="entry name" value="VWF_A"/>
</dbReference>
<dbReference type="Gene3D" id="3.40.50.410">
    <property type="entry name" value="von Willebrand factor, type A domain"/>
    <property type="match status" value="1"/>
</dbReference>
<dbReference type="InterPro" id="IPR036465">
    <property type="entry name" value="vWFA_dom_sf"/>
</dbReference>
<feature type="compositionally biased region" description="Acidic residues" evidence="1">
    <location>
        <begin position="366"/>
        <end position="377"/>
    </location>
</feature>
<feature type="signal peptide" evidence="3">
    <location>
        <begin position="1"/>
        <end position="26"/>
    </location>
</feature>
<sequence>MNKDKLLVYPILILALSLIFVNYAHAQNNDSLITTNKTLDPWNIRLCESSTVNLEVIVSDEKATVRKKMDIVLVMDHSYSMFEYKDGRMDEAQAAAISFIDERDPVYDNLALVRFSTNAELQENLKNIYYPIRDTINGYYHDSFSDYTNIEDAINEATDELTSSRARDEAVKFIILVSDGGVNRPLNNGDEDKAYAKLRALDAADGADNENIIIYTIAAGETNSDRDLLQNIAAKTGGESFEATEPGDLIAAFEAISESVTNIVITDAEVIDILRPEFNIVPGSFNPVPAAVNTLVDGKTEIVWEVGVFTAGETRTFLYQITPTNVGDVQIIDSYPDSGVEFIDSEGSIQQYPFDGVDLDVSSTCNEEDGNGGDDGDGGIGGPGDGDDGNSGGDADNNNNDENSNGDGDDNSDNSDGDVAGDFTTETYRVALTPVVNGFSKGTALGLGNVDESTAAAILGDLDIEGDATPCLDPTLWWLLYLLQSFIHFAVYSLINEANVNKRNVFYVSQIANAAVFVVIFLKYFCPWWDYLISLGIGIVFLYVTKNKLDNAAENKA</sequence>
<keyword evidence="3" id="KW-0732">Signal</keyword>
<reference evidence="5 6" key="1">
    <citation type="journal article" date="2016" name="Nat. Commun.">
        <title>Thousands of microbial genomes shed light on interconnected biogeochemical processes in an aquifer system.</title>
        <authorList>
            <person name="Anantharaman K."/>
            <person name="Brown C.T."/>
            <person name="Hug L.A."/>
            <person name="Sharon I."/>
            <person name="Castelle C.J."/>
            <person name="Probst A.J."/>
            <person name="Thomas B.C."/>
            <person name="Singh A."/>
            <person name="Wilkins M.J."/>
            <person name="Karaoz U."/>
            <person name="Brodie E.L."/>
            <person name="Williams K.H."/>
            <person name="Hubbard S.S."/>
            <person name="Banfield J.F."/>
        </authorList>
    </citation>
    <scope>NUCLEOTIDE SEQUENCE [LARGE SCALE GENOMIC DNA]</scope>
</reference>
<proteinExistence type="predicted"/>
<feature type="transmembrane region" description="Helical" evidence="2">
    <location>
        <begin position="476"/>
        <end position="495"/>
    </location>
</feature>
<protein>
    <recommendedName>
        <fullName evidence="4">VWFA domain-containing protein</fullName>
    </recommendedName>
</protein>
<evidence type="ECO:0000313" key="5">
    <source>
        <dbReference type="EMBL" id="OGC54373.1"/>
    </source>
</evidence>
<feature type="compositionally biased region" description="Acidic residues" evidence="1">
    <location>
        <begin position="407"/>
        <end position="416"/>
    </location>
</feature>
<feature type="compositionally biased region" description="Gly residues" evidence="1">
    <location>
        <begin position="378"/>
        <end position="392"/>
    </location>
</feature>